<dbReference type="EMBL" id="ONZP01000427">
    <property type="protein sequence ID" value="SPJ84117.1"/>
    <property type="molecule type" value="Genomic_DNA"/>
</dbReference>
<dbReference type="AlphaFoldDB" id="A0AAE8MGQ5"/>
<gene>
    <name evidence="1" type="ORF">FTOL_10633</name>
</gene>
<protein>
    <submittedName>
        <fullName evidence="1">Uncharacterized protein</fullName>
    </submittedName>
</protein>
<sequence>MSALLLTHAGISLAAPGPTLTNRAPATAIMSVAGDNNVITPLPIQPGLVDNCAEFYFLKKWNPEVGVDCCYLWANANVCVRTIGFEYPEATSCYRHENSRPWGSDKADALKAASSYCSTSKGGLGKYDISETRNTCLNAPSGRGKFIFDISNEFVAIKSLTPSRCYKNLGISINGCPEGGKEKYQSWQMKTIFEKGKC</sequence>
<evidence type="ECO:0000313" key="1">
    <source>
        <dbReference type="EMBL" id="SPJ84117.1"/>
    </source>
</evidence>
<reference evidence="1" key="1">
    <citation type="submission" date="2018-03" db="EMBL/GenBank/DDBJ databases">
        <authorList>
            <person name="Guldener U."/>
        </authorList>
    </citation>
    <scope>NUCLEOTIDE SEQUENCE</scope>
</reference>
<proteinExistence type="predicted"/>
<dbReference type="Proteomes" id="UP001187734">
    <property type="component" value="Unassembled WGS sequence"/>
</dbReference>
<name>A0AAE8MGQ5_9HYPO</name>
<evidence type="ECO:0000313" key="2">
    <source>
        <dbReference type="Proteomes" id="UP001187734"/>
    </source>
</evidence>
<organism evidence="1 2">
    <name type="scientific">Fusarium torulosum</name>
    <dbReference type="NCBI Taxonomy" id="33205"/>
    <lineage>
        <taxon>Eukaryota</taxon>
        <taxon>Fungi</taxon>
        <taxon>Dikarya</taxon>
        <taxon>Ascomycota</taxon>
        <taxon>Pezizomycotina</taxon>
        <taxon>Sordariomycetes</taxon>
        <taxon>Hypocreomycetidae</taxon>
        <taxon>Hypocreales</taxon>
        <taxon>Nectriaceae</taxon>
        <taxon>Fusarium</taxon>
    </lineage>
</organism>
<keyword evidence="2" id="KW-1185">Reference proteome</keyword>
<comment type="caution">
    <text evidence="1">The sequence shown here is derived from an EMBL/GenBank/DDBJ whole genome shotgun (WGS) entry which is preliminary data.</text>
</comment>
<accession>A0AAE8MGQ5</accession>